<accession>A0A1I4P3M0</accession>
<proteinExistence type="predicted"/>
<dbReference type="PANTHER" id="PTHR43617">
    <property type="entry name" value="L-AMINO ACID N-ACETYLTRANSFERASE"/>
    <property type="match status" value="1"/>
</dbReference>
<keyword evidence="2" id="KW-0808">Transferase</keyword>
<dbReference type="InterPro" id="IPR050276">
    <property type="entry name" value="MshD_Acetyltransferase"/>
</dbReference>
<feature type="domain" description="N-acetyltransferase" evidence="1">
    <location>
        <begin position="3"/>
        <end position="150"/>
    </location>
</feature>
<dbReference type="STRING" id="488535.SAMN04487963_1791"/>
<dbReference type="EMBL" id="FOUE01000002">
    <property type="protein sequence ID" value="SFM22391.1"/>
    <property type="molecule type" value="Genomic_DNA"/>
</dbReference>
<dbReference type="Gene3D" id="3.40.630.30">
    <property type="match status" value="1"/>
</dbReference>
<name>A0A1I4P3M0_9GAMM</name>
<dbReference type="Proteomes" id="UP000198519">
    <property type="component" value="Unassembled WGS sequence"/>
</dbReference>
<dbReference type="SUPFAM" id="SSF55729">
    <property type="entry name" value="Acyl-CoA N-acyltransferases (Nat)"/>
    <property type="match status" value="1"/>
</dbReference>
<dbReference type="OrthoDB" id="9797178at2"/>
<evidence type="ECO:0000259" key="1">
    <source>
        <dbReference type="PROSITE" id="PS51186"/>
    </source>
</evidence>
<keyword evidence="3" id="KW-1185">Reference proteome</keyword>
<dbReference type="InterPro" id="IPR000182">
    <property type="entry name" value="GNAT_dom"/>
</dbReference>
<dbReference type="PANTHER" id="PTHR43617:SF2">
    <property type="entry name" value="UPF0039 PROTEIN SLL0451"/>
    <property type="match status" value="1"/>
</dbReference>
<protein>
    <submittedName>
        <fullName evidence="2">Putative acetyltransferase</fullName>
    </submittedName>
</protein>
<evidence type="ECO:0000313" key="2">
    <source>
        <dbReference type="EMBL" id="SFM22391.1"/>
    </source>
</evidence>
<dbReference type="InterPro" id="IPR016181">
    <property type="entry name" value="Acyl_CoA_acyltransferase"/>
</dbReference>
<dbReference type="Pfam" id="PF13508">
    <property type="entry name" value="Acetyltransf_7"/>
    <property type="match status" value="1"/>
</dbReference>
<dbReference type="AlphaFoldDB" id="A0A1I4P3M0"/>
<organism evidence="2 3">
    <name type="scientific">Marinobacter zhejiangensis</name>
    <dbReference type="NCBI Taxonomy" id="488535"/>
    <lineage>
        <taxon>Bacteria</taxon>
        <taxon>Pseudomonadati</taxon>
        <taxon>Pseudomonadota</taxon>
        <taxon>Gammaproteobacteria</taxon>
        <taxon>Pseudomonadales</taxon>
        <taxon>Marinobacteraceae</taxon>
        <taxon>Marinobacter</taxon>
    </lineage>
</organism>
<dbReference type="RefSeq" id="WP_092021700.1">
    <property type="nucleotide sequence ID" value="NZ_FOUE01000002.1"/>
</dbReference>
<dbReference type="CDD" id="cd04301">
    <property type="entry name" value="NAT_SF"/>
    <property type="match status" value="1"/>
</dbReference>
<dbReference type="PROSITE" id="PS51186">
    <property type="entry name" value="GNAT"/>
    <property type="match status" value="1"/>
</dbReference>
<evidence type="ECO:0000313" key="3">
    <source>
        <dbReference type="Proteomes" id="UP000198519"/>
    </source>
</evidence>
<gene>
    <name evidence="2" type="ORF">SAMN04487963_1791</name>
</gene>
<reference evidence="3" key="1">
    <citation type="submission" date="2016-10" db="EMBL/GenBank/DDBJ databases">
        <authorList>
            <person name="Varghese N."/>
            <person name="Submissions S."/>
        </authorList>
    </citation>
    <scope>NUCLEOTIDE SEQUENCE [LARGE SCALE GENOMIC DNA]</scope>
    <source>
        <strain evidence="3">CGMCC 1.7061</strain>
    </source>
</reference>
<dbReference type="GO" id="GO:0016747">
    <property type="term" value="F:acyltransferase activity, transferring groups other than amino-acyl groups"/>
    <property type="evidence" value="ECO:0007669"/>
    <property type="project" value="InterPro"/>
</dbReference>
<sequence>MSINIRKEQPGDVQSIHEVTVAAFLEAPHTDHTEQFIVKALRESRALSVSLVAEEEGQIVGHVALSPVAISDDADRWYGLGPISVLPTHQGQGIGSKLMIAAIQELKNVNANGCVLLGAPDYYHRFGFKPAEGLVLPGVPPEYFQALLLQGRSPQGTVTYHAAFSAKG</sequence>